<evidence type="ECO:0000313" key="5">
    <source>
        <dbReference type="EMBL" id="KAK2840177.1"/>
    </source>
</evidence>
<dbReference type="Pfam" id="PF00059">
    <property type="entry name" value="Lectin_C"/>
    <property type="match status" value="1"/>
</dbReference>
<keyword evidence="3" id="KW-0175">Coiled coil</keyword>
<dbReference type="AlphaFoldDB" id="A0AA88SIA5"/>
<dbReference type="InterPro" id="IPR016186">
    <property type="entry name" value="C-type_lectin-like/link_sf"/>
</dbReference>
<dbReference type="InterPro" id="IPR018378">
    <property type="entry name" value="C-type_lectin_CS"/>
</dbReference>
<proteinExistence type="predicted"/>
<dbReference type="PANTHER" id="PTHR22803">
    <property type="entry name" value="MANNOSE, PHOSPHOLIPASE, LECTIN RECEPTOR RELATED"/>
    <property type="match status" value="1"/>
</dbReference>
<dbReference type="InterPro" id="IPR001304">
    <property type="entry name" value="C-type_lectin-like"/>
</dbReference>
<sequence length="239" mass="27307">MNSIFYYVIYFSISDHNLDPGSAADFSLMKNNLTQRLQASDNKLSDVSEERDRLKTRVSSLTAERDQLKTRVSSLTAEKDQLKTRVSSLTAERDRLNITLIKRTKELNSLQSSSDDRWTVFSGSCYIVSSRSDSWTNARRDCQNKGADLVVINSAQKQNFLSGFSNVDTWIGLSDRDEEGRWKWVDGSPLTLKNWNDGEPNNKPAETGEDCAQMELDKVHKWNDLHCDKPLRWICEKSA</sequence>
<dbReference type="PROSITE" id="PS00615">
    <property type="entry name" value="C_TYPE_LECTIN_1"/>
    <property type="match status" value="1"/>
</dbReference>
<keyword evidence="6" id="KW-1185">Reference proteome</keyword>
<dbReference type="Proteomes" id="UP001187415">
    <property type="component" value="Unassembled WGS sequence"/>
</dbReference>
<comment type="caution">
    <text evidence="5">The sequence shown here is derived from an EMBL/GenBank/DDBJ whole genome shotgun (WGS) entry which is preliminary data.</text>
</comment>
<dbReference type="SMART" id="SM00034">
    <property type="entry name" value="CLECT"/>
    <property type="match status" value="1"/>
</dbReference>
<dbReference type="CDD" id="cd03590">
    <property type="entry name" value="CLECT_DC-SIGN_like"/>
    <property type="match status" value="1"/>
</dbReference>
<evidence type="ECO:0000259" key="4">
    <source>
        <dbReference type="PROSITE" id="PS50041"/>
    </source>
</evidence>
<protein>
    <recommendedName>
        <fullName evidence="4">C-type lectin domain-containing protein</fullName>
    </recommendedName>
</protein>
<dbReference type="Gene3D" id="1.20.5.400">
    <property type="match status" value="1"/>
</dbReference>
<dbReference type="GO" id="GO:0030246">
    <property type="term" value="F:carbohydrate binding"/>
    <property type="evidence" value="ECO:0007669"/>
    <property type="project" value="UniProtKB-KW"/>
</dbReference>
<dbReference type="InterPro" id="IPR050111">
    <property type="entry name" value="C-type_lectin/snaclec_domain"/>
</dbReference>
<dbReference type="EMBL" id="JAUPFM010000010">
    <property type="protein sequence ID" value="KAK2840177.1"/>
    <property type="molecule type" value="Genomic_DNA"/>
</dbReference>
<accession>A0AA88SIA5</accession>
<evidence type="ECO:0000313" key="6">
    <source>
        <dbReference type="Proteomes" id="UP001187415"/>
    </source>
</evidence>
<dbReference type="Gene3D" id="3.10.100.10">
    <property type="entry name" value="Mannose-Binding Protein A, subunit A"/>
    <property type="match status" value="1"/>
</dbReference>
<keyword evidence="1" id="KW-0430">Lectin</keyword>
<reference evidence="5" key="1">
    <citation type="submission" date="2023-07" db="EMBL/GenBank/DDBJ databases">
        <title>Chromosome-level Genome Assembly of Striped Snakehead (Channa striata).</title>
        <authorList>
            <person name="Liu H."/>
        </authorList>
    </citation>
    <scope>NUCLEOTIDE SEQUENCE</scope>
    <source>
        <strain evidence="5">Gz</strain>
        <tissue evidence="5">Muscle</tissue>
    </source>
</reference>
<evidence type="ECO:0000256" key="3">
    <source>
        <dbReference type="SAM" id="Coils"/>
    </source>
</evidence>
<organism evidence="5 6">
    <name type="scientific">Channa striata</name>
    <name type="common">Snakehead murrel</name>
    <name type="synonym">Ophicephalus striatus</name>
    <dbReference type="NCBI Taxonomy" id="64152"/>
    <lineage>
        <taxon>Eukaryota</taxon>
        <taxon>Metazoa</taxon>
        <taxon>Chordata</taxon>
        <taxon>Craniata</taxon>
        <taxon>Vertebrata</taxon>
        <taxon>Euteleostomi</taxon>
        <taxon>Actinopterygii</taxon>
        <taxon>Neopterygii</taxon>
        <taxon>Teleostei</taxon>
        <taxon>Neoteleostei</taxon>
        <taxon>Acanthomorphata</taxon>
        <taxon>Anabantaria</taxon>
        <taxon>Anabantiformes</taxon>
        <taxon>Channoidei</taxon>
        <taxon>Channidae</taxon>
        <taxon>Channa</taxon>
    </lineage>
</organism>
<dbReference type="InterPro" id="IPR016187">
    <property type="entry name" value="CTDL_fold"/>
</dbReference>
<feature type="domain" description="C-type lectin" evidence="4">
    <location>
        <begin position="121"/>
        <end position="236"/>
    </location>
</feature>
<evidence type="ECO:0000256" key="1">
    <source>
        <dbReference type="ARBA" id="ARBA00022734"/>
    </source>
</evidence>
<keyword evidence="2" id="KW-1015">Disulfide bond</keyword>
<evidence type="ECO:0000256" key="2">
    <source>
        <dbReference type="ARBA" id="ARBA00023157"/>
    </source>
</evidence>
<gene>
    <name evidence="5" type="ORF">Q5P01_013917</name>
</gene>
<dbReference type="SUPFAM" id="SSF56436">
    <property type="entry name" value="C-type lectin-like"/>
    <property type="match status" value="1"/>
</dbReference>
<dbReference type="InterPro" id="IPR033989">
    <property type="entry name" value="CD209-like_CTLD"/>
</dbReference>
<name>A0AA88SIA5_CHASR</name>
<dbReference type="PROSITE" id="PS50041">
    <property type="entry name" value="C_TYPE_LECTIN_2"/>
    <property type="match status" value="1"/>
</dbReference>
<feature type="coiled-coil region" evidence="3">
    <location>
        <begin position="30"/>
        <end position="99"/>
    </location>
</feature>